<dbReference type="GO" id="GO:0016301">
    <property type="term" value="F:kinase activity"/>
    <property type="evidence" value="ECO:0007669"/>
    <property type="project" value="UniProtKB-KW"/>
</dbReference>
<dbReference type="InterPro" id="IPR011009">
    <property type="entry name" value="Kinase-like_dom_sf"/>
</dbReference>
<dbReference type="Pfam" id="PF04655">
    <property type="entry name" value="APH_6_hur"/>
    <property type="match status" value="1"/>
</dbReference>
<reference evidence="1" key="2">
    <citation type="submission" date="2020-02" db="EMBL/GenBank/DDBJ databases">
        <authorList>
            <person name="Matsumoto Y."/>
            <person name="Motooka D."/>
            <person name="Nakamura S."/>
        </authorList>
    </citation>
    <scope>NUCLEOTIDE SEQUENCE</scope>
    <source>
        <strain evidence="1">JCM 13671</strain>
    </source>
</reference>
<evidence type="ECO:0000313" key="1">
    <source>
        <dbReference type="EMBL" id="BBZ34645.1"/>
    </source>
</evidence>
<keyword evidence="1" id="KW-0808">Transferase</keyword>
<evidence type="ECO:0000313" key="2">
    <source>
        <dbReference type="Proteomes" id="UP000466931"/>
    </source>
</evidence>
<gene>
    <name evidence="1" type="ORF">MCNF_32500</name>
</gene>
<keyword evidence="1" id="KW-0418">Kinase</keyword>
<dbReference type="GO" id="GO:0019748">
    <property type="term" value="P:secondary metabolic process"/>
    <property type="evidence" value="ECO:0007669"/>
    <property type="project" value="InterPro"/>
</dbReference>
<name>A0A7I7XZ67_9MYCO</name>
<proteinExistence type="predicted"/>
<sequence>MVGLYPRAPTVKHVGDVVGAVVDSLMEQWDLRPDGPAIHGSRSLVVPVRTSASLPAVLKVGGPDAPDSQEHLVLRRWAGDGAARLLRADPRRRALLLERLQARSLAAVPDVEACGVIADLYRRLHVPAMPQLSPLGSQVQDWVRDFGALPRSAPIPRRLVEQASALGRELAGERVDSERVLHGYLHYGTVLASDRQPWLSISPRPLNGDPHAEIAPMLWHRWDDLAGHIRDGVRARFWALADAAGFDEDRARAWVIVRVVHEATRELARGAAADGAALTRFVAIAKAVQD</sequence>
<protein>
    <submittedName>
        <fullName evidence="1">Streptomycin 6-kinase</fullName>
    </submittedName>
</protein>
<dbReference type="AlphaFoldDB" id="A0A7I7XZ67"/>
<dbReference type="GO" id="GO:0016773">
    <property type="term" value="F:phosphotransferase activity, alcohol group as acceptor"/>
    <property type="evidence" value="ECO:0007669"/>
    <property type="project" value="InterPro"/>
</dbReference>
<dbReference type="SUPFAM" id="SSF56112">
    <property type="entry name" value="Protein kinase-like (PK-like)"/>
    <property type="match status" value="1"/>
</dbReference>
<keyword evidence="2" id="KW-1185">Reference proteome</keyword>
<dbReference type="InterPro" id="IPR006748">
    <property type="entry name" value="NH2Glyco/OHUrea_AB-resist_kin"/>
</dbReference>
<dbReference type="Proteomes" id="UP000466931">
    <property type="component" value="Chromosome"/>
</dbReference>
<accession>A0A7I7XZ67</accession>
<organism evidence="1 2">
    <name type="scientific">Mycolicibacterium confluentis</name>
    <dbReference type="NCBI Taxonomy" id="28047"/>
    <lineage>
        <taxon>Bacteria</taxon>
        <taxon>Bacillati</taxon>
        <taxon>Actinomycetota</taxon>
        <taxon>Actinomycetes</taxon>
        <taxon>Mycobacteriales</taxon>
        <taxon>Mycobacteriaceae</taxon>
        <taxon>Mycolicibacterium</taxon>
    </lineage>
</organism>
<dbReference type="EMBL" id="AP022612">
    <property type="protein sequence ID" value="BBZ34645.1"/>
    <property type="molecule type" value="Genomic_DNA"/>
</dbReference>
<reference evidence="1" key="1">
    <citation type="journal article" date="2019" name="Emerg. Microbes Infect.">
        <title>Comprehensive subspecies identification of 175 nontuberculous mycobacteria species based on 7547 genomic profiles.</title>
        <authorList>
            <person name="Matsumoto Y."/>
            <person name="Kinjo T."/>
            <person name="Motooka D."/>
            <person name="Nabeya D."/>
            <person name="Jung N."/>
            <person name="Uechi K."/>
            <person name="Horii T."/>
            <person name="Iida T."/>
            <person name="Fujita J."/>
            <person name="Nakamura S."/>
        </authorList>
    </citation>
    <scope>NUCLEOTIDE SEQUENCE [LARGE SCALE GENOMIC DNA]</scope>
    <source>
        <strain evidence="1">JCM 13671</strain>
    </source>
</reference>